<accession>A0A193QMX3</accession>
<evidence type="ECO:0000313" key="2">
    <source>
        <dbReference type="Proteomes" id="UP000245838"/>
    </source>
</evidence>
<sequence length="38" mass="4184">MGMVAADRTIDRPVIGQVVFATQRAKLAFNVSKRLLLP</sequence>
<proteinExistence type="predicted"/>
<dbReference type="Proteomes" id="UP000245838">
    <property type="component" value="Chromosome sggmmb4_Chromosome"/>
</dbReference>
<gene>
    <name evidence="1" type="ORF">SGGMMB4_05108</name>
</gene>
<organism evidence="1 2">
    <name type="scientific">Sodalis glossinidius (strain morsitans)</name>
    <dbReference type="NCBI Taxonomy" id="343509"/>
    <lineage>
        <taxon>Bacteria</taxon>
        <taxon>Pseudomonadati</taxon>
        <taxon>Pseudomonadota</taxon>
        <taxon>Gammaproteobacteria</taxon>
        <taxon>Enterobacterales</taxon>
        <taxon>Bruguierivoracaceae</taxon>
        <taxon>Sodalis</taxon>
    </lineage>
</organism>
<protein>
    <submittedName>
        <fullName evidence="1">Uncharacterized protein</fullName>
    </submittedName>
</protein>
<name>A0A193QMX3_SODGM</name>
<evidence type="ECO:0000313" key="1">
    <source>
        <dbReference type="EMBL" id="CRL46448.1"/>
    </source>
</evidence>
<reference evidence="1 2" key="1">
    <citation type="submission" date="2015-05" db="EMBL/GenBank/DDBJ databases">
        <authorList>
            <person name="Goodhead I."/>
        </authorList>
    </citation>
    <scope>NUCLEOTIDE SEQUENCE [LARGE SCALE GENOMIC DNA]</scope>
    <source>
        <strain evidence="2">morsitans</strain>
    </source>
</reference>
<dbReference type="EMBL" id="LN854557">
    <property type="protein sequence ID" value="CRL46448.1"/>
    <property type="molecule type" value="Genomic_DNA"/>
</dbReference>
<dbReference type="AlphaFoldDB" id="A0A193QMX3"/>